<evidence type="ECO:0000313" key="1">
    <source>
        <dbReference type="EMBL" id="CAB4218284.1"/>
    </source>
</evidence>
<reference evidence="1" key="1">
    <citation type="submission" date="2020-05" db="EMBL/GenBank/DDBJ databases">
        <authorList>
            <person name="Chiriac C."/>
            <person name="Salcher M."/>
            <person name="Ghai R."/>
            <person name="Kavagutti S V."/>
        </authorList>
    </citation>
    <scope>NUCLEOTIDE SEQUENCE</scope>
</reference>
<gene>
    <name evidence="1" type="ORF">UFOVP1604_14</name>
</gene>
<protein>
    <submittedName>
        <fullName evidence="1">Uncharacterized protein</fullName>
    </submittedName>
</protein>
<organism evidence="1">
    <name type="scientific">uncultured Caudovirales phage</name>
    <dbReference type="NCBI Taxonomy" id="2100421"/>
    <lineage>
        <taxon>Viruses</taxon>
        <taxon>Duplodnaviria</taxon>
        <taxon>Heunggongvirae</taxon>
        <taxon>Uroviricota</taxon>
        <taxon>Caudoviricetes</taxon>
        <taxon>Peduoviridae</taxon>
        <taxon>Maltschvirus</taxon>
        <taxon>Maltschvirus maltsch</taxon>
    </lineage>
</organism>
<name>A0A6J5SU90_9CAUD</name>
<sequence length="117" mass="12652">MRLIKLFEQWVSEEEKPVDSPKAEDTAKPTNSYNLKVSTTEAGDFEVTATADSESTTDLAKSFKVISSTNSNIKSGAAIMVSPKADKAGDFDIVAVNDKNKPEESLIYSGKVETTKS</sequence>
<dbReference type="EMBL" id="LR797474">
    <property type="protein sequence ID" value="CAB4218284.1"/>
    <property type="molecule type" value="Genomic_DNA"/>
</dbReference>
<proteinExistence type="predicted"/>
<accession>A0A6J5SU90</accession>